<gene>
    <name evidence="2" type="ORF">rCG_55042</name>
</gene>
<dbReference type="Proteomes" id="UP000234681">
    <property type="component" value="Chromosome 5"/>
</dbReference>
<dbReference type="AlphaFoldDB" id="A6II69"/>
<dbReference type="EMBL" id="CH473962">
    <property type="protein sequence ID" value="EDL98439.1"/>
    <property type="molecule type" value="Genomic_DNA"/>
</dbReference>
<feature type="region of interest" description="Disordered" evidence="1">
    <location>
        <begin position="13"/>
        <end position="34"/>
    </location>
</feature>
<evidence type="ECO:0000313" key="3">
    <source>
        <dbReference type="Proteomes" id="UP000234681"/>
    </source>
</evidence>
<reference evidence="3" key="1">
    <citation type="submission" date="2005-09" db="EMBL/GenBank/DDBJ databases">
        <authorList>
            <person name="Mural R.J."/>
            <person name="Li P.W."/>
            <person name="Adams M.D."/>
            <person name="Amanatides P.G."/>
            <person name="Baden-Tillson H."/>
            <person name="Barnstead M."/>
            <person name="Chin S.H."/>
            <person name="Dew I."/>
            <person name="Evans C.A."/>
            <person name="Ferriera S."/>
            <person name="Flanigan M."/>
            <person name="Fosler C."/>
            <person name="Glodek A."/>
            <person name="Gu Z."/>
            <person name="Holt R.A."/>
            <person name="Jennings D."/>
            <person name="Kraft C.L."/>
            <person name="Lu F."/>
            <person name="Nguyen T."/>
            <person name="Nusskern D.R."/>
            <person name="Pfannkoch C.M."/>
            <person name="Sitter C."/>
            <person name="Sutton G.G."/>
            <person name="Venter J.C."/>
            <person name="Wang Z."/>
            <person name="Woodage T."/>
            <person name="Zheng X.H."/>
            <person name="Zhong F."/>
        </authorList>
    </citation>
    <scope>NUCLEOTIDE SEQUENCE [LARGE SCALE GENOMIC DNA]</scope>
    <source>
        <strain>BN</strain>
        <strain evidence="3">Sprague-Dawley</strain>
    </source>
</reference>
<evidence type="ECO:0000256" key="1">
    <source>
        <dbReference type="SAM" id="MobiDB-lite"/>
    </source>
</evidence>
<protein>
    <submittedName>
        <fullName evidence="2">RCG55042</fullName>
    </submittedName>
</protein>
<organism evidence="2 3">
    <name type="scientific">Rattus norvegicus</name>
    <name type="common">Rat</name>
    <dbReference type="NCBI Taxonomy" id="10116"/>
    <lineage>
        <taxon>Eukaryota</taxon>
        <taxon>Metazoa</taxon>
        <taxon>Chordata</taxon>
        <taxon>Craniata</taxon>
        <taxon>Vertebrata</taxon>
        <taxon>Euteleostomi</taxon>
        <taxon>Mammalia</taxon>
        <taxon>Eutheria</taxon>
        <taxon>Euarchontoglires</taxon>
        <taxon>Glires</taxon>
        <taxon>Rodentia</taxon>
        <taxon>Myomorpha</taxon>
        <taxon>Muroidea</taxon>
        <taxon>Muridae</taxon>
        <taxon>Murinae</taxon>
        <taxon>Rattus</taxon>
    </lineage>
</organism>
<sequence>MRHKDYCTHQFSHGLGKGKESSECSRIQWPLPHK</sequence>
<accession>A6II69</accession>
<proteinExistence type="predicted"/>
<name>A6II69_RAT</name>
<evidence type="ECO:0000313" key="2">
    <source>
        <dbReference type="EMBL" id="EDL98439.1"/>
    </source>
</evidence>